<reference evidence="13" key="1">
    <citation type="journal article" date="2014" name="Science">
        <title>The coffee genome provides insight into the convergent evolution of caffeine biosynthesis.</title>
        <authorList>
            <person name="Denoeud F."/>
            <person name="Carretero-Paulet L."/>
            <person name="Dereeper A."/>
            <person name="Droc G."/>
            <person name="Guyot R."/>
            <person name="Pietrella M."/>
            <person name="Zheng C."/>
            <person name="Alberti A."/>
            <person name="Anthony F."/>
            <person name="Aprea G."/>
            <person name="Aury J.M."/>
            <person name="Bento P."/>
            <person name="Bernard M."/>
            <person name="Bocs S."/>
            <person name="Campa C."/>
            <person name="Cenci A."/>
            <person name="Combes M.C."/>
            <person name="Crouzillat D."/>
            <person name="Da Silva C."/>
            <person name="Daddiego L."/>
            <person name="De Bellis F."/>
            <person name="Dussert S."/>
            <person name="Garsmeur O."/>
            <person name="Gayraud T."/>
            <person name="Guignon V."/>
            <person name="Jahn K."/>
            <person name="Jamilloux V."/>
            <person name="Joet T."/>
            <person name="Labadie K."/>
            <person name="Lan T."/>
            <person name="Leclercq J."/>
            <person name="Lepelley M."/>
            <person name="Leroy T."/>
            <person name="Li L.T."/>
            <person name="Librado P."/>
            <person name="Lopez L."/>
            <person name="Munoz A."/>
            <person name="Noel B."/>
            <person name="Pallavicini A."/>
            <person name="Perrotta G."/>
            <person name="Poncet V."/>
            <person name="Pot D."/>
            <person name="Priyono X."/>
            <person name="Rigoreau M."/>
            <person name="Rouard M."/>
            <person name="Rozas J."/>
            <person name="Tranchant-Dubreuil C."/>
            <person name="VanBuren R."/>
            <person name="Zhang Q."/>
            <person name="Andrade A.C."/>
            <person name="Argout X."/>
            <person name="Bertrand B."/>
            <person name="de Kochko A."/>
            <person name="Graziosi G."/>
            <person name="Henry R.J."/>
            <person name="Jayarama X."/>
            <person name="Ming R."/>
            <person name="Nagai C."/>
            <person name="Rounsley S."/>
            <person name="Sankoff D."/>
            <person name="Giuliano G."/>
            <person name="Albert V.A."/>
            <person name="Wincker P."/>
            <person name="Lashermes P."/>
        </authorList>
    </citation>
    <scope>NUCLEOTIDE SEQUENCE [LARGE SCALE GENOMIC DNA]</scope>
    <source>
        <strain evidence="13">cv. DH200-94</strain>
    </source>
</reference>
<keyword evidence="10" id="KW-0472">Membrane</keyword>
<evidence type="ECO:0000256" key="6">
    <source>
        <dbReference type="ARBA" id="ARBA00022741"/>
    </source>
</evidence>
<evidence type="ECO:0000256" key="8">
    <source>
        <dbReference type="ARBA" id="ARBA00022840"/>
    </source>
</evidence>
<sequence>MALWSLEPSWLSYLGGSYESLVGSTQAQHEAIEPKIAHRDIKSSNILIDDDFDAKLSNFGLAKLLGAGKVILQPKLWIPLDGYLYQGVHPCDKRSINQYQCLFLAIDFSLAKSDEDTLWKANVRETKEEVAVRGMNFKKYLLTRRERERWLLLLIVDSCFIHYPHLVMTVTLQSRKKSLSSKFSCY</sequence>
<evidence type="ECO:0000256" key="4">
    <source>
        <dbReference type="ARBA" id="ARBA00022679"/>
    </source>
</evidence>
<dbReference type="InParanoid" id="A0A068V4B7"/>
<dbReference type="InterPro" id="IPR000719">
    <property type="entry name" value="Prot_kinase_dom"/>
</dbReference>
<dbReference type="EMBL" id="HG739182">
    <property type="protein sequence ID" value="CDP15417.1"/>
    <property type="molecule type" value="Genomic_DNA"/>
</dbReference>
<dbReference type="GO" id="GO:0004674">
    <property type="term" value="F:protein serine/threonine kinase activity"/>
    <property type="evidence" value="ECO:0007669"/>
    <property type="project" value="UniProtKB-EC"/>
</dbReference>
<dbReference type="Proteomes" id="UP000295252">
    <property type="component" value="Chromosome VIII"/>
</dbReference>
<keyword evidence="4" id="KW-0808">Transferase</keyword>
<dbReference type="STRING" id="49390.A0A068V4B7"/>
<protein>
    <recommendedName>
        <fullName evidence="2">non-specific serine/threonine protein kinase</fullName>
        <ecNumber evidence="2">2.7.11.1</ecNumber>
    </recommendedName>
</protein>
<evidence type="ECO:0000256" key="7">
    <source>
        <dbReference type="ARBA" id="ARBA00022777"/>
    </source>
</evidence>
<comment type="subcellular location">
    <subcellularLocation>
        <location evidence="1">Membrane</location>
        <topology evidence="1">Single-pass membrane protein</topology>
    </subcellularLocation>
</comment>
<evidence type="ECO:0000259" key="11">
    <source>
        <dbReference type="PROSITE" id="PS50011"/>
    </source>
</evidence>
<dbReference type="GO" id="GO:0005524">
    <property type="term" value="F:ATP binding"/>
    <property type="evidence" value="ECO:0007669"/>
    <property type="project" value="UniProtKB-KW"/>
</dbReference>
<dbReference type="EC" id="2.7.11.1" evidence="2"/>
<gene>
    <name evidence="12" type="ORF">GSCOC_T00043145001</name>
</gene>
<dbReference type="Gramene" id="CDP15417">
    <property type="protein sequence ID" value="CDP15417"/>
    <property type="gene ID" value="GSCOC_T00043145001"/>
</dbReference>
<dbReference type="GO" id="GO:0016020">
    <property type="term" value="C:membrane"/>
    <property type="evidence" value="ECO:0007669"/>
    <property type="project" value="UniProtKB-SubCell"/>
</dbReference>
<proteinExistence type="predicted"/>
<evidence type="ECO:0000256" key="5">
    <source>
        <dbReference type="ARBA" id="ARBA00022692"/>
    </source>
</evidence>
<keyword evidence="13" id="KW-1185">Reference proteome</keyword>
<evidence type="ECO:0000256" key="3">
    <source>
        <dbReference type="ARBA" id="ARBA00022553"/>
    </source>
</evidence>
<dbReference type="InterPro" id="IPR052232">
    <property type="entry name" value="RLK_Ser/Thr-Kinase"/>
</dbReference>
<dbReference type="AlphaFoldDB" id="A0A068V4B7"/>
<dbReference type="Gene3D" id="1.10.510.10">
    <property type="entry name" value="Transferase(Phosphotransferase) domain 1"/>
    <property type="match status" value="1"/>
</dbReference>
<keyword evidence="8" id="KW-0067">ATP-binding</keyword>
<keyword evidence="9" id="KW-1133">Transmembrane helix</keyword>
<dbReference type="PROSITE" id="PS00108">
    <property type="entry name" value="PROTEIN_KINASE_ST"/>
    <property type="match status" value="1"/>
</dbReference>
<evidence type="ECO:0000313" key="12">
    <source>
        <dbReference type="EMBL" id="CDP15417.1"/>
    </source>
</evidence>
<dbReference type="PROSITE" id="PS50011">
    <property type="entry name" value="PROTEIN_KINASE_DOM"/>
    <property type="match status" value="1"/>
</dbReference>
<dbReference type="PANTHER" id="PTHR47984">
    <property type="entry name" value="OS01G0323000 PROTEIN"/>
    <property type="match status" value="1"/>
</dbReference>
<organism evidence="12 13">
    <name type="scientific">Coffea canephora</name>
    <name type="common">Robusta coffee</name>
    <dbReference type="NCBI Taxonomy" id="49390"/>
    <lineage>
        <taxon>Eukaryota</taxon>
        <taxon>Viridiplantae</taxon>
        <taxon>Streptophyta</taxon>
        <taxon>Embryophyta</taxon>
        <taxon>Tracheophyta</taxon>
        <taxon>Spermatophyta</taxon>
        <taxon>Magnoliopsida</taxon>
        <taxon>eudicotyledons</taxon>
        <taxon>Gunneridae</taxon>
        <taxon>Pentapetalae</taxon>
        <taxon>asterids</taxon>
        <taxon>lamiids</taxon>
        <taxon>Gentianales</taxon>
        <taxon>Rubiaceae</taxon>
        <taxon>Ixoroideae</taxon>
        <taxon>Gardenieae complex</taxon>
        <taxon>Bertiereae - Coffeeae clade</taxon>
        <taxon>Coffeeae</taxon>
        <taxon>Coffea</taxon>
    </lineage>
</organism>
<evidence type="ECO:0000313" key="13">
    <source>
        <dbReference type="Proteomes" id="UP000295252"/>
    </source>
</evidence>
<dbReference type="SUPFAM" id="SSF56112">
    <property type="entry name" value="Protein kinase-like (PK-like)"/>
    <property type="match status" value="1"/>
</dbReference>
<evidence type="ECO:0000256" key="10">
    <source>
        <dbReference type="ARBA" id="ARBA00023136"/>
    </source>
</evidence>
<accession>A0A068V4B7</accession>
<name>A0A068V4B7_COFCA</name>
<feature type="domain" description="Protein kinase" evidence="11">
    <location>
        <begin position="1"/>
        <end position="186"/>
    </location>
</feature>
<dbReference type="InterPro" id="IPR008271">
    <property type="entry name" value="Ser/Thr_kinase_AS"/>
</dbReference>
<keyword evidence="3" id="KW-0597">Phosphoprotein</keyword>
<evidence type="ECO:0000256" key="9">
    <source>
        <dbReference type="ARBA" id="ARBA00022989"/>
    </source>
</evidence>
<keyword evidence="7" id="KW-0418">Kinase</keyword>
<keyword evidence="6" id="KW-0547">Nucleotide-binding</keyword>
<evidence type="ECO:0000256" key="2">
    <source>
        <dbReference type="ARBA" id="ARBA00012513"/>
    </source>
</evidence>
<keyword evidence="5" id="KW-0812">Transmembrane</keyword>
<dbReference type="PANTHER" id="PTHR47984:SF14">
    <property type="entry name" value="OS01G0323000 PROTEIN"/>
    <property type="match status" value="1"/>
</dbReference>
<dbReference type="InterPro" id="IPR011009">
    <property type="entry name" value="Kinase-like_dom_sf"/>
</dbReference>
<evidence type="ECO:0000256" key="1">
    <source>
        <dbReference type="ARBA" id="ARBA00004167"/>
    </source>
</evidence>
<dbReference type="Pfam" id="PF00069">
    <property type="entry name" value="Pkinase"/>
    <property type="match status" value="1"/>
</dbReference>
<dbReference type="PhylomeDB" id="A0A068V4B7"/>